<reference evidence="3 4" key="1">
    <citation type="submission" date="2024-09" db="EMBL/GenBank/DDBJ databases">
        <authorList>
            <person name="Sun Q."/>
            <person name="Mori K."/>
        </authorList>
    </citation>
    <scope>NUCLEOTIDE SEQUENCE [LARGE SCALE GENOMIC DNA]</scope>
    <source>
        <strain evidence="3 4">CCM 7792</strain>
    </source>
</reference>
<organism evidence="3 4">
    <name type="scientific">Massilia consociata</name>
    <dbReference type="NCBI Taxonomy" id="760117"/>
    <lineage>
        <taxon>Bacteria</taxon>
        <taxon>Pseudomonadati</taxon>
        <taxon>Pseudomonadota</taxon>
        <taxon>Betaproteobacteria</taxon>
        <taxon>Burkholderiales</taxon>
        <taxon>Oxalobacteraceae</taxon>
        <taxon>Telluria group</taxon>
        <taxon>Massilia</taxon>
    </lineage>
</organism>
<proteinExistence type="inferred from homology"/>
<feature type="domain" description="SMP-30/Gluconolactonase/LRE-like region" evidence="2">
    <location>
        <begin position="14"/>
        <end position="264"/>
    </location>
</feature>
<dbReference type="PANTHER" id="PTHR10907">
    <property type="entry name" value="REGUCALCIN"/>
    <property type="match status" value="1"/>
</dbReference>
<dbReference type="PRINTS" id="PR01790">
    <property type="entry name" value="SMP30FAMILY"/>
</dbReference>
<evidence type="ECO:0000259" key="2">
    <source>
        <dbReference type="Pfam" id="PF08450"/>
    </source>
</evidence>
<sequence length="292" mass="31306">MQVERIEGVHCATGECPVWHAGQEAWYWVDIPARRIWRLDHASRALQVWEAPEMVACIAPARDGGLVAGMETGIFHLALGDDGHVGATRLAAPPAAELGEGMRFNDGRCDRQGRFWSGTMFMDMGAARAVGGLYRYSREGGLHGPVVSGLLTQNGLAWSPDGRTMYLSDSHPLKRTVWAFDYDVETGLPSNQRVFLDLSAQKGRPDGAAVDAEGCYWTCANDGGLLQRFTPQGRLDREFALPMAKPSMCAFGGPALDVLLVTSIDPGTGGDAGAVVMLRPGVTGVAETLFAG</sequence>
<dbReference type="InterPro" id="IPR011042">
    <property type="entry name" value="6-blade_b-propeller_TolB-like"/>
</dbReference>
<comment type="caution">
    <text evidence="3">The sequence shown here is derived from an EMBL/GenBank/DDBJ whole genome shotgun (WGS) entry which is preliminary data.</text>
</comment>
<gene>
    <name evidence="3" type="ORF">ACFFJK_16255</name>
</gene>
<dbReference type="PANTHER" id="PTHR10907:SF47">
    <property type="entry name" value="REGUCALCIN"/>
    <property type="match status" value="1"/>
</dbReference>
<dbReference type="InterPro" id="IPR005511">
    <property type="entry name" value="SMP-30"/>
</dbReference>
<evidence type="ECO:0000313" key="3">
    <source>
        <dbReference type="EMBL" id="MFC0253453.1"/>
    </source>
</evidence>
<evidence type="ECO:0000256" key="1">
    <source>
        <dbReference type="ARBA" id="ARBA00008853"/>
    </source>
</evidence>
<dbReference type="Pfam" id="PF08450">
    <property type="entry name" value="SGL"/>
    <property type="match status" value="1"/>
</dbReference>
<evidence type="ECO:0000313" key="4">
    <source>
        <dbReference type="Proteomes" id="UP001589773"/>
    </source>
</evidence>
<dbReference type="SUPFAM" id="SSF63829">
    <property type="entry name" value="Calcium-dependent phosphotriesterase"/>
    <property type="match status" value="1"/>
</dbReference>
<accession>A0ABV6FIU5</accession>
<dbReference type="InterPro" id="IPR013658">
    <property type="entry name" value="SGL"/>
</dbReference>
<comment type="similarity">
    <text evidence="1">Belongs to the SMP-30/CGR1 family.</text>
</comment>
<keyword evidence="3" id="KW-0378">Hydrolase</keyword>
<dbReference type="RefSeq" id="WP_379680507.1">
    <property type="nucleotide sequence ID" value="NZ_JBHLWP010000013.1"/>
</dbReference>
<dbReference type="GO" id="GO:0016787">
    <property type="term" value="F:hydrolase activity"/>
    <property type="evidence" value="ECO:0007669"/>
    <property type="project" value="UniProtKB-KW"/>
</dbReference>
<dbReference type="EMBL" id="JBHLWP010000013">
    <property type="protein sequence ID" value="MFC0253453.1"/>
    <property type="molecule type" value="Genomic_DNA"/>
</dbReference>
<name>A0ABV6FIU5_9BURK</name>
<dbReference type="Proteomes" id="UP001589773">
    <property type="component" value="Unassembled WGS sequence"/>
</dbReference>
<dbReference type="Gene3D" id="2.120.10.30">
    <property type="entry name" value="TolB, C-terminal domain"/>
    <property type="match status" value="1"/>
</dbReference>
<dbReference type="EC" id="3.1.1.99" evidence="3"/>
<protein>
    <submittedName>
        <fullName evidence="3">SMP-30/gluconolactonase/LRE family protein</fullName>
        <ecNumber evidence="3">3.1.1.99</ecNumber>
    </submittedName>
</protein>
<keyword evidence="4" id="KW-1185">Reference proteome</keyword>